<accession>A0A6J7WVQ1</accession>
<dbReference type="EMBL" id="LR798286">
    <property type="protein sequence ID" value="CAB5220762.1"/>
    <property type="molecule type" value="Genomic_DNA"/>
</dbReference>
<proteinExistence type="predicted"/>
<name>A0A6J7WVQ1_9CAUD</name>
<organism evidence="1">
    <name type="scientific">uncultured Caudovirales phage</name>
    <dbReference type="NCBI Taxonomy" id="2100421"/>
    <lineage>
        <taxon>Viruses</taxon>
        <taxon>Duplodnaviria</taxon>
        <taxon>Heunggongvirae</taxon>
        <taxon>Uroviricota</taxon>
        <taxon>Caudoviricetes</taxon>
        <taxon>Peduoviridae</taxon>
        <taxon>Maltschvirus</taxon>
        <taxon>Maltschvirus maltsch</taxon>
    </lineage>
</organism>
<gene>
    <name evidence="1" type="ORF">UFOVP241_28</name>
</gene>
<reference evidence="1" key="1">
    <citation type="submission" date="2020-05" db="EMBL/GenBank/DDBJ databases">
        <authorList>
            <person name="Chiriac C."/>
            <person name="Salcher M."/>
            <person name="Ghai R."/>
            <person name="Kavagutti S V."/>
        </authorList>
    </citation>
    <scope>NUCLEOTIDE SEQUENCE</scope>
</reference>
<protein>
    <submittedName>
        <fullName evidence="1">Uncharacterized protein</fullName>
    </submittedName>
</protein>
<evidence type="ECO:0000313" key="1">
    <source>
        <dbReference type="EMBL" id="CAB5220762.1"/>
    </source>
</evidence>
<sequence>MMTPAQFTAWAEQQEAAGIKDAMGWSWTTWKVAVRNPDGSVARDADHHQIYETQAEYKARMRAVPIGQTLELFA</sequence>